<dbReference type="Pfam" id="PF00111">
    <property type="entry name" value="Fer2"/>
    <property type="match status" value="1"/>
</dbReference>
<dbReference type="SUPFAM" id="SSF54292">
    <property type="entry name" value="2Fe-2S ferredoxin-like"/>
    <property type="match status" value="1"/>
</dbReference>
<dbReference type="InterPro" id="IPR011037">
    <property type="entry name" value="Pyrv_Knase-like_insert_dom_sf"/>
</dbReference>
<dbReference type="InterPro" id="IPR039261">
    <property type="entry name" value="FNR_nucleotide-bd"/>
</dbReference>
<dbReference type="InterPro" id="IPR052353">
    <property type="entry name" value="Benzoxazolinone_Detox_Enz"/>
</dbReference>
<keyword evidence="1" id="KW-0479">Metal-binding</keyword>
<dbReference type="Pfam" id="PF03475">
    <property type="entry name" value="YiiM_3-alpha"/>
    <property type="match status" value="1"/>
</dbReference>
<dbReference type="GO" id="GO:0016491">
    <property type="term" value="F:oxidoreductase activity"/>
    <property type="evidence" value="ECO:0007669"/>
    <property type="project" value="InterPro"/>
</dbReference>
<dbReference type="InterPro" id="IPR001041">
    <property type="entry name" value="2Fe-2S_ferredoxin-type"/>
</dbReference>
<dbReference type="GO" id="GO:0051537">
    <property type="term" value="F:2 iron, 2 sulfur cluster binding"/>
    <property type="evidence" value="ECO:0007669"/>
    <property type="project" value="UniProtKB-KW"/>
</dbReference>
<feature type="domain" description="MOSC" evidence="4">
    <location>
        <begin position="42"/>
        <end position="179"/>
    </location>
</feature>
<dbReference type="CDD" id="cd00207">
    <property type="entry name" value="fer2"/>
    <property type="match status" value="1"/>
</dbReference>
<sequence>MAAFSHSLPSAPLPPRDAILCVRIGKIKTIGPGSVQSAIDKSACKGPVFLTSVGLVKDEQQYALHGGVDKALHQYCASHYATWNDEIPERAHLFKVGGYGENISTSHLNETNVCIGDIFRLGPEVLVQISEPRQPCYKLNRRFNFQKASIRTQQSGRTGWYLRVLRQGYIQSGDQMDLVERINPQWSIRQIQRYLYDEPANQTALRELSELPGLGREILDLFRSRLAQGAEDMSFRLLGNSARTMERLRWKKYRIERKRHLTPRVAALDLKAQDLPGDDFLAFAHVLLRFGPYPQFVRAYSVVDGDGDSATLELAVSREHPSRGGSVYLHDKAQAGDVLEVSQDPTNIPAIHTTDADGETSGTHIFLIGGIGVTAFLREIKSMTANGVDIKIHYAVRSRQEAPYLDTLPPDKTTVYAKDQGERLSLKDVIPYSPHAKVYCCGPPSLMAESREIMKAAKYPPELMHFESFGVASSDLGDLFEAEIKQSCQVVKIPGDKSLLQVLNEAGFDIPSGCLTGSCGTCMVQYSGGSVHHKGMALPDEEKGENMLSCVSRGNGHIVIDF</sequence>
<dbReference type="CDD" id="cd06185">
    <property type="entry name" value="PDR_like"/>
    <property type="match status" value="1"/>
</dbReference>
<name>A0AAD4GV50_ASPNN</name>
<evidence type="ECO:0000313" key="6">
    <source>
        <dbReference type="EMBL" id="KAF9891329.1"/>
    </source>
</evidence>
<dbReference type="PROSITE" id="PS51340">
    <property type="entry name" value="MOSC"/>
    <property type="match status" value="1"/>
</dbReference>
<dbReference type="InterPro" id="IPR012675">
    <property type="entry name" value="Beta-grasp_dom_sf"/>
</dbReference>
<reference evidence="6" key="1">
    <citation type="journal article" date="2019" name="Beilstein J. Org. Chem.">
        <title>Nanangenines: drimane sesquiterpenoids as the dominant metabolite cohort of a novel Australian fungus, Aspergillus nanangensis.</title>
        <authorList>
            <person name="Lacey H.J."/>
            <person name="Gilchrist C.L.M."/>
            <person name="Crombie A."/>
            <person name="Kalaitzis J.A."/>
            <person name="Vuong D."/>
            <person name="Rutledge P.J."/>
            <person name="Turner P."/>
            <person name="Pitt J.I."/>
            <person name="Lacey E."/>
            <person name="Chooi Y.H."/>
            <person name="Piggott A.M."/>
        </authorList>
    </citation>
    <scope>NUCLEOTIDE SEQUENCE</scope>
    <source>
        <strain evidence="6">MST-FP2251</strain>
    </source>
</reference>
<reference evidence="6" key="2">
    <citation type="submission" date="2020-02" db="EMBL/GenBank/DDBJ databases">
        <authorList>
            <person name="Gilchrist C.L.M."/>
            <person name="Chooi Y.-H."/>
        </authorList>
    </citation>
    <scope>NUCLEOTIDE SEQUENCE</scope>
    <source>
        <strain evidence="6">MST-FP2251</strain>
    </source>
</reference>
<accession>A0AAD4GV50</accession>
<dbReference type="PROSITE" id="PS51384">
    <property type="entry name" value="FAD_FR"/>
    <property type="match status" value="1"/>
</dbReference>
<dbReference type="Gene3D" id="2.40.30.10">
    <property type="entry name" value="Translation factors"/>
    <property type="match status" value="1"/>
</dbReference>
<dbReference type="InterPro" id="IPR005302">
    <property type="entry name" value="MoCF_Sase_C"/>
</dbReference>
<dbReference type="AlphaFoldDB" id="A0AAD4GV50"/>
<dbReference type="GO" id="GO:0030170">
    <property type="term" value="F:pyridoxal phosphate binding"/>
    <property type="evidence" value="ECO:0007669"/>
    <property type="project" value="InterPro"/>
</dbReference>
<dbReference type="PROSITE" id="PS51085">
    <property type="entry name" value="2FE2S_FER_2"/>
    <property type="match status" value="1"/>
</dbReference>
<dbReference type="PROSITE" id="PS00197">
    <property type="entry name" value="2FE2S_FER_1"/>
    <property type="match status" value="1"/>
</dbReference>
<dbReference type="PANTHER" id="PTHR30212:SF2">
    <property type="entry name" value="PROTEIN YIIM"/>
    <property type="match status" value="1"/>
</dbReference>
<dbReference type="InterPro" id="IPR017938">
    <property type="entry name" value="Riboflavin_synthase-like_b-brl"/>
</dbReference>
<dbReference type="Gene3D" id="3.40.50.80">
    <property type="entry name" value="Nucleotide-binding domain of ferredoxin-NADP reductase (FNR) module"/>
    <property type="match status" value="1"/>
</dbReference>
<dbReference type="Gene3D" id="2.40.33.20">
    <property type="entry name" value="PK beta-barrel domain-like"/>
    <property type="match status" value="1"/>
</dbReference>
<feature type="domain" description="FAD-binding FR-type" evidence="5">
    <location>
        <begin position="248"/>
        <end position="352"/>
    </location>
</feature>
<feature type="domain" description="2Fe-2S ferredoxin-type" evidence="3">
    <location>
        <begin position="480"/>
        <end position="562"/>
    </location>
</feature>
<organism evidence="6 7">
    <name type="scientific">Aspergillus nanangensis</name>
    <dbReference type="NCBI Taxonomy" id="2582783"/>
    <lineage>
        <taxon>Eukaryota</taxon>
        <taxon>Fungi</taxon>
        <taxon>Dikarya</taxon>
        <taxon>Ascomycota</taxon>
        <taxon>Pezizomycotina</taxon>
        <taxon>Eurotiomycetes</taxon>
        <taxon>Eurotiomycetidae</taxon>
        <taxon>Eurotiales</taxon>
        <taxon>Aspergillaceae</taxon>
        <taxon>Aspergillus</taxon>
        <taxon>Aspergillus subgen. Circumdati</taxon>
    </lineage>
</organism>
<evidence type="ECO:0000256" key="2">
    <source>
        <dbReference type="ARBA" id="ARBA00023014"/>
    </source>
</evidence>
<dbReference type="Gene3D" id="3.10.20.30">
    <property type="match status" value="1"/>
</dbReference>
<evidence type="ECO:0000259" key="3">
    <source>
        <dbReference type="PROSITE" id="PS51085"/>
    </source>
</evidence>
<protein>
    <submittedName>
        <fullName evidence="6">Uncharacterized protein</fullName>
    </submittedName>
</protein>
<dbReference type="InterPro" id="IPR005163">
    <property type="entry name" value="Tri_helical_YiiM-like"/>
</dbReference>
<keyword evidence="2" id="KW-0411">Iron-sulfur</keyword>
<evidence type="ECO:0000313" key="7">
    <source>
        <dbReference type="Proteomes" id="UP001194746"/>
    </source>
</evidence>
<dbReference type="SUPFAM" id="SSF63380">
    <property type="entry name" value="Riboflavin synthase domain-like"/>
    <property type="match status" value="1"/>
</dbReference>
<keyword evidence="1" id="KW-0001">2Fe-2S</keyword>
<dbReference type="SUPFAM" id="SSF52343">
    <property type="entry name" value="Ferredoxin reductase-like, C-terminal NADP-linked domain"/>
    <property type="match status" value="1"/>
</dbReference>
<evidence type="ECO:0000259" key="5">
    <source>
        <dbReference type="PROSITE" id="PS51384"/>
    </source>
</evidence>
<dbReference type="InterPro" id="IPR006058">
    <property type="entry name" value="2Fe2S_fd_BS"/>
</dbReference>
<comment type="caution">
    <text evidence="6">The sequence shown here is derived from an EMBL/GenBank/DDBJ whole genome shotgun (WGS) entry which is preliminary data.</text>
</comment>
<dbReference type="GO" id="GO:0030151">
    <property type="term" value="F:molybdenum ion binding"/>
    <property type="evidence" value="ECO:0007669"/>
    <property type="project" value="InterPro"/>
</dbReference>
<dbReference type="InterPro" id="IPR017927">
    <property type="entry name" value="FAD-bd_FR_type"/>
</dbReference>
<dbReference type="InterPro" id="IPR036010">
    <property type="entry name" value="2Fe-2S_ferredoxin-like_sf"/>
</dbReference>
<gene>
    <name evidence="6" type="ORF">FE257_004184</name>
</gene>
<dbReference type="EMBL" id="VCAU01000019">
    <property type="protein sequence ID" value="KAF9891329.1"/>
    <property type="molecule type" value="Genomic_DNA"/>
</dbReference>
<proteinExistence type="predicted"/>
<dbReference type="PANTHER" id="PTHR30212">
    <property type="entry name" value="PROTEIN YIIM"/>
    <property type="match status" value="1"/>
</dbReference>
<dbReference type="Proteomes" id="UP001194746">
    <property type="component" value="Unassembled WGS sequence"/>
</dbReference>
<keyword evidence="7" id="KW-1185">Reference proteome</keyword>
<dbReference type="SUPFAM" id="SSF50800">
    <property type="entry name" value="PK beta-barrel domain-like"/>
    <property type="match status" value="1"/>
</dbReference>
<evidence type="ECO:0000256" key="1">
    <source>
        <dbReference type="ARBA" id="ARBA00022714"/>
    </source>
</evidence>
<dbReference type="Pfam" id="PF03473">
    <property type="entry name" value="MOSC"/>
    <property type="match status" value="1"/>
</dbReference>
<keyword evidence="1" id="KW-0408">Iron</keyword>
<evidence type="ECO:0000259" key="4">
    <source>
        <dbReference type="PROSITE" id="PS51340"/>
    </source>
</evidence>